<evidence type="ECO:0000313" key="8">
    <source>
        <dbReference type="EMBL" id="EZK38419.1"/>
    </source>
</evidence>
<organism evidence="8 9">
    <name type="scientific">Francisella tularensis subsp. tularensis str. SCHU S4 substr. FSC237</name>
    <dbReference type="NCBI Taxonomy" id="1341660"/>
    <lineage>
        <taxon>Bacteria</taxon>
        <taxon>Pseudomonadati</taxon>
        <taxon>Pseudomonadota</taxon>
        <taxon>Gammaproteobacteria</taxon>
        <taxon>Thiotrichales</taxon>
        <taxon>Francisellaceae</taxon>
        <taxon>Francisella</taxon>
    </lineage>
</organism>
<comment type="catalytic activity">
    <reaction evidence="6">
        <text>GTP + H2O = GDP + phosphate + H(+)</text>
        <dbReference type="Rhea" id="RHEA:19669"/>
        <dbReference type="ChEBI" id="CHEBI:15377"/>
        <dbReference type="ChEBI" id="CHEBI:15378"/>
        <dbReference type="ChEBI" id="CHEBI:37565"/>
        <dbReference type="ChEBI" id="CHEBI:43474"/>
        <dbReference type="ChEBI" id="CHEBI:58189"/>
    </reaction>
    <physiologicalReaction direction="left-to-right" evidence="6">
        <dbReference type="Rhea" id="RHEA:19670"/>
    </physiologicalReaction>
</comment>
<dbReference type="InterPro" id="IPR036627">
    <property type="entry name" value="CobW-likC_sf"/>
</dbReference>
<dbReference type="GO" id="GO:0000166">
    <property type="term" value="F:nucleotide binding"/>
    <property type="evidence" value="ECO:0007669"/>
    <property type="project" value="UniProtKB-KW"/>
</dbReference>
<evidence type="ECO:0000256" key="3">
    <source>
        <dbReference type="ARBA" id="ARBA00023186"/>
    </source>
</evidence>
<dbReference type="GO" id="GO:0016787">
    <property type="term" value="F:hydrolase activity"/>
    <property type="evidence" value="ECO:0007669"/>
    <property type="project" value="UniProtKB-KW"/>
</dbReference>
<keyword evidence="3" id="KW-0143">Chaperone</keyword>
<dbReference type="EMBL" id="JIDS01000002">
    <property type="protein sequence ID" value="EZK38419.1"/>
    <property type="molecule type" value="Genomic_DNA"/>
</dbReference>
<comment type="function">
    <text evidence="5">Zinc chaperone that directly transfers zinc cofactor to target proteins, thereby activating them. Zinc is transferred from the CXCC motif in the GTPase domain to the zinc binding site in target proteins in a process requiring GTP hydrolysis.</text>
</comment>
<evidence type="ECO:0000256" key="6">
    <source>
        <dbReference type="ARBA" id="ARBA00049117"/>
    </source>
</evidence>
<evidence type="ECO:0000256" key="1">
    <source>
        <dbReference type="ARBA" id="ARBA00022741"/>
    </source>
</evidence>
<dbReference type="PANTHER" id="PTHR43603">
    <property type="entry name" value="COBW DOMAIN-CONTAINING PROTEIN DDB_G0274527"/>
    <property type="match status" value="1"/>
</dbReference>
<dbReference type="SMART" id="SM00833">
    <property type="entry name" value="CobW_C"/>
    <property type="match status" value="1"/>
</dbReference>
<dbReference type="AlphaFoldDB" id="A0AAD3ATN4"/>
<comment type="similarity">
    <text evidence="4">Belongs to the SIMIBI class G3E GTPase family. ZNG1 subfamily.</text>
</comment>
<evidence type="ECO:0000256" key="5">
    <source>
        <dbReference type="ARBA" id="ARBA00045658"/>
    </source>
</evidence>
<comment type="caution">
    <text evidence="8">The sequence shown here is derived from an EMBL/GenBank/DDBJ whole genome shotgun (WGS) entry which is preliminary data.</text>
</comment>
<gene>
    <name evidence="8" type="ORF">P250_03185</name>
</gene>
<dbReference type="Gene3D" id="3.40.50.300">
    <property type="entry name" value="P-loop containing nucleotide triphosphate hydrolases"/>
    <property type="match status" value="1"/>
</dbReference>
<keyword evidence="1" id="KW-0547">Nucleotide-binding</keyword>
<accession>A0AAD3ATN4</accession>
<dbReference type="Proteomes" id="UP000023806">
    <property type="component" value="Unassembled WGS sequence"/>
</dbReference>
<dbReference type="PANTHER" id="PTHR43603:SF1">
    <property type="entry name" value="ZINC-REGULATED GTPASE METALLOPROTEIN ACTIVATOR 1"/>
    <property type="match status" value="1"/>
</dbReference>
<evidence type="ECO:0000259" key="7">
    <source>
        <dbReference type="SMART" id="SM00833"/>
    </source>
</evidence>
<keyword evidence="2" id="KW-0378">Hydrolase</keyword>
<dbReference type="CDD" id="cd03112">
    <property type="entry name" value="CobW-like"/>
    <property type="match status" value="1"/>
</dbReference>
<dbReference type="RefSeq" id="WP_003021086.1">
    <property type="nucleotide sequence ID" value="NZ_KK211923.1"/>
</dbReference>
<dbReference type="InterPro" id="IPR027417">
    <property type="entry name" value="P-loop_NTPase"/>
</dbReference>
<feature type="domain" description="CobW C-terminal" evidence="7">
    <location>
        <begin position="258"/>
        <end position="376"/>
    </location>
</feature>
<dbReference type="SUPFAM" id="SSF52540">
    <property type="entry name" value="P-loop containing nucleoside triphosphate hydrolases"/>
    <property type="match status" value="1"/>
</dbReference>
<evidence type="ECO:0000313" key="9">
    <source>
        <dbReference type="Proteomes" id="UP000023806"/>
    </source>
</evidence>
<protein>
    <recommendedName>
        <fullName evidence="7">CobW C-terminal domain-containing protein</fullName>
    </recommendedName>
</protein>
<evidence type="ECO:0000256" key="4">
    <source>
        <dbReference type="ARBA" id="ARBA00034320"/>
    </source>
</evidence>
<dbReference type="InterPro" id="IPR003495">
    <property type="entry name" value="CobW/HypB/UreG_nucleotide-bd"/>
</dbReference>
<reference evidence="8 9" key="1">
    <citation type="submission" date="2014-03" db="EMBL/GenBank/DDBJ databases">
        <title>The Genome Sequence of Francisella tularensis subsp. tularensis str. SCHU S4 substr. FSC043.</title>
        <authorList>
            <consortium name="The Broad Institute Genomics Platform"/>
            <consortium name="The Broad Institute Genome Sequencing Center for Infectious Disease"/>
            <person name="Chapman S.B."/>
            <person name="Guina T."/>
            <person name="Gelhaus C."/>
            <person name="Comer J."/>
            <person name="Sellati T."/>
            <person name="Sjostedt A."/>
            <person name="Young S.K."/>
            <person name="Zeng Q."/>
            <person name="Gargeya S."/>
            <person name="Abouelleil A."/>
            <person name="Alvarado L."/>
            <person name="Chapman S.B."/>
            <person name="Gainer-Dewar J."/>
            <person name="Goldberg J."/>
            <person name="Griggs A."/>
            <person name="Gujja S."/>
            <person name="Hansen M."/>
            <person name="Howarth C."/>
            <person name="Imamovic A."/>
            <person name="Larimer J."/>
            <person name="Murphy C."/>
            <person name="Naylor J."/>
            <person name="Pearson M."/>
            <person name="Poon T.W."/>
            <person name="Priest M."/>
            <person name="Roberts A."/>
            <person name="Saif S."/>
            <person name="Shea T."/>
            <person name="Sykes S."/>
            <person name="Wortman J."/>
            <person name="Nusbaum C."/>
            <person name="Birren B."/>
        </authorList>
    </citation>
    <scope>NUCLEOTIDE SEQUENCE [LARGE SCALE GENOMIC DNA]</scope>
    <source>
        <strain evidence="8 9">Schu S4</strain>
    </source>
</reference>
<proteinExistence type="inferred from homology"/>
<name>A0AAD3ATN4_FRATT</name>
<dbReference type="InterPro" id="IPR051927">
    <property type="entry name" value="Zn_Chap_cDPG_Synth"/>
</dbReference>
<dbReference type="Gene3D" id="3.30.1220.10">
    <property type="entry name" value="CobW-like, C-terminal domain"/>
    <property type="match status" value="1"/>
</dbReference>
<dbReference type="Pfam" id="PF07683">
    <property type="entry name" value="CobW_C"/>
    <property type="match status" value="1"/>
</dbReference>
<dbReference type="Pfam" id="PF02492">
    <property type="entry name" value="cobW"/>
    <property type="match status" value="1"/>
</dbReference>
<sequence length="408" mass="46697">MKKLPVTVLSGFLGAGKTTLLNNILNNANGLRIAMIVNDMNEINIDAELIKNHDSHISKTEAKMVELSNGCICCTLREDLLVEVEQLAKSQKYDYLIIESTGISEPLPVATTFEFRDEDGKSLADIAYIDTMVTVVDSVNFMNHYSSSEYLKNTSESLGEDDDRAIVDLMVEQIEFANVIILNKINECSTAEKETVKSIIKGLNVDAEIIETNFSKVDINKVINTKKFNLEEAENHPLWSKELYNFKEHVPETEEYGIRSFVYHSINPFDPVKIMNFFDNVDWPGVVRAKGFFWLATRPDYVGEVSQAGALIRHQGMGMWWASMDKDQWPDTPEFKQMLKDRWNDISGDRRQEIVFIGLKDEMKDEQIKAALDQCLINDYWNNPEKYANLVDPFPAWFESDDEEVKNE</sequence>
<evidence type="ECO:0000256" key="2">
    <source>
        <dbReference type="ARBA" id="ARBA00022801"/>
    </source>
</evidence>
<dbReference type="InterPro" id="IPR011629">
    <property type="entry name" value="CobW-like_C"/>
</dbReference>